<keyword evidence="2" id="KW-1133">Transmembrane helix</keyword>
<feature type="transmembrane region" description="Helical" evidence="2">
    <location>
        <begin position="58"/>
        <end position="81"/>
    </location>
</feature>
<dbReference type="EMBL" id="QGDD01000009">
    <property type="protein sequence ID" value="PWN01564.1"/>
    <property type="molecule type" value="Genomic_DNA"/>
</dbReference>
<dbReference type="OrthoDB" id="3790772at2"/>
<dbReference type="Proteomes" id="UP000245507">
    <property type="component" value="Unassembled WGS sequence"/>
</dbReference>
<comment type="caution">
    <text evidence="3">The sequence shown here is derived from an EMBL/GenBank/DDBJ whole genome shotgun (WGS) entry which is preliminary data.</text>
</comment>
<dbReference type="RefSeq" id="WP_109696551.1">
    <property type="nucleotide sequence ID" value="NZ_QGDD01000009.1"/>
</dbReference>
<feature type="region of interest" description="Disordered" evidence="1">
    <location>
        <begin position="1"/>
        <end position="38"/>
    </location>
</feature>
<evidence type="ECO:0008006" key="5">
    <source>
        <dbReference type="Google" id="ProtNLM"/>
    </source>
</evidence>
<evidence type="ECO:0000313" key="3">
    <source>
        <dbReference type="EMBL" id="PWN01564.1"/>
    </source>
</evidence>
<accession>A0A316TGU4</accession>
<keyword evidence="2" id="KW-0472">Membrane</keyword>
<keyword evidence="4" id="KW-1185">Reference proteome</keyword>
<feature type="compositionally biased region" description="Low complexity" evidence="1">
    <location>
        <begin position="14"/>
        <end position="27"/>
    </location>
</feature>
<evidence type="ECO:0000313" key="4">
    <source>
        <dbReference type="Proteomes" id="UP000245507"/>
    </source>
</evidence>
<keyword evidence="2" id="KW-0812">Transmembrane</keyword>
<organism evidence="3 4">
    <name type="scientific">Nocardioides silvaticus</name>
    <dbReference type="NCBI Taxonomy" id="2201891"/>
    <lineage>
        <taxon>Bacteria</taxon>
        <taxon>Bacillati</taxon>
        <taxon>Actinomycetota</taxon>
        <taxon>Actinomycetes</taxon>
        <taxon>Propionibacteriales</taxon>
        <taxon>Nocardioidaceae</taxon>
        <taxon>Nocardioides</taxon>
    </lineage>
</organism>
<gene>
    <name evidence="3" type="ORF">DJ010_18670</name>
</gene>
<evidence type="ECO:0000256" key="1">
    <source>
        <dbReference type="SAM" id="MobiDB-lite"/>
    </source>
</evidence>
<name>A0A316TGU4_9ACTN</name>
<sequence length="222" mass="23071">MGKDPYDTEGGFTPYEPGRAPAPEPEGSSPTEPYVPYAGSTTDYGPAVSSSRSRALPWIVGILVVALTCGGTVTALVASIVTSDDSAGSARDEVRANDLDEDQCLIGAGLDPGNDDPVSDLEVVDCSTAHDAEVIAVKKLDADEAAAYDFEDDNGAVKTCRDLFTSAQMKLLNRSDLYLIALTETAEPVTGDKVACLLVRQDGGALHGSLEDPTSESGAEPS</sequence>
<dbReference type="AlphaFoldDB" id="A0A316TGU4"/>
<protein>
    <recommendedName>
        <fullName evidence="5">Septum formation-related domain-containing protein</fullName>
    </recommendedName>
</protein>
<evidence type="ECO:0000256" key="2">
    <source>
        <dbReference type="SAM" id="Phobius"/>
    </source>
</evidence>
<reference evidence="3 4" key="1">
    <citation type="submission" date="2018-05" db="EMBL/GenBank/DDBJ databases">
        <title>Nocardioides silvaticus genome.</title>
        <authorList>
            <person name="Li C."/>
            <person name="Wang G."/>
        </authorList>
    </citation>
    <scope>NUCLEOTIDE SEQUENCE [LARGE SCALE GENOMIC DNA]</scope>
    <source>
        <strain evidence="3 4">CCTCC AB 2018079</strain>
    </source>
</reference>
<proteinExistence type="predicted"/>